<dbReference type="VEuPathDB" id="MicrosporidiaDB:SLOPH_1057"/>
<organism evidence="2 3">
    <name type="scientific">Spraguea lophii (strain 42_110)</name>
    <name type="common">Microsporidian parasite</name>
    <dbReference type="NCBI Taxonomy" id="1358809"/>
    <lineage>
        <taxon>Eukaryota</taxon>
        <taxon>Fungi</taxon>
        <taxon>Fungi incertae sedis</taxon>
        <taxon>Microsporidia</taxon>
        <taxon>Spragueidae</taxon>
        <taxon>Spraguea</taxon>
    </lineage>
</organism>
<keyword evidence="1" id="KW-0812">Transmembrane</keyword>
<dbReference type="HOGENOM" id="CLU_738050_0_0_1"/>
<dbReference type="InParanoid" id="S7XI04"/>
<gene>
    <name evidence="2" type="ORF">SLOPH_1057</name>
</gene>
<comment type="caution">
    <text evidence="2">The sequence shown here is derived from an EMBL/GenBank/DDBJ whole genome shotgun (WGS) entry which is preliminary data.</text>
</comment>
<evidence type="ECO:0000313" key="2">
    <source>
        <dbReference type="EMBL" id="EPR78659.1"/>
    </source>
</evidence>
<dbReference type="EMBL" id="ATCN01000631">
    <property type="protein sequence ID" value="EPR78659.1"/>
    <property type="molecule type" value="Genomic_DNA"/>
</dbReference>
<keyword evidence="1" id="KW-0472">Membrane</keyword>
<name>S7XI04_SPRLO</name>
<dbReference type="Proteomes" id="UP000014978">
    <property type="component" value="Unassembled WGS sequence"/>
</dbReference>
<dbReference type="AlphaFoldDB" id="S7XI04"/>
<proteinExistence type="predicted"/>
<evidence type="ECO:0000256" key="1">
    <source>
        <dbReference type="SAM" id="Phobius"/>
    </source>
</evidence>
<keyword evidence="1" id="KW-1133">Transmembrane helix</keyword>
<accession>S7XI04</accession>
<protein>
    <submittedName>
        <fullName evidence="2">Uncharacterized protein</fullName>
    </submittedName>
</protein>
<feature type="transmembrane region" description="Helical" evidence="1">
    <location>
        <begin position="7"/>
        <end position="31"/>
    </location>
</feature>
<evidence type="ECO:0000313" key="3">
    <source>
        <dbReference type="Proteomes" id="UP000014978"/>
    </source>
</evidence>
<reference evidence="3" key="1">
    <citation type="journal article" date="2013" name="PLoS Genet.">
        <title>The genome of Spraguea lophii and the basis of host-microsporidian interactions.</title>
        <authorList>
            <person name="Campbell S.E."/>
            <person name="Williams T.A."/>
            <person name="Yousuf A."/>
            <person name="Soanes D.M."/>
            <person name="Paszkiewicz K.H."/>
            <person name="Williams B.A.P."/>
        </authorList>
    </citation>
    <scope>NUCLEOTIDE SEQUENCE [LARGE SCALE GENOMIC DNA]</scope>
    <source>
        <strain evidence="3">42_110</strain>
    </source>
</reference>
<keyword evidence="3" id="KW-1185">Reference proteome</keyword>
<sequence>MRRRLSFLKILIITLCVITLISFSIPFIIYIKNKIKNKKTTKNTYKNTATFADEEIPIFITRNKNDYNLRCDNTIAEFVSKHHGEFLINNIPGKYCIMRDTDHMYIPQGNYYKKLNNNIFTEAENCSNVVGLYSLKDDYAFTQKLSFTLYFAEIFLFHGQKYNVNLKEKILRNRSDKFINNYNSFSYFYLYHTLLFLCSNTYIQYDMIMTSSKYGTRVIKKKTNEHEKVYNKIRKILNYLDQVNTLISSTDQNKKIFNHDLNSILEETGIDFIKIINVLISQLSNGAKTNLDDILQKIDKSDNVYINDYITYETCTRERIINLQKMALNYLNPLDCFTKIYQLFRIDLTNGEGLTMKDKVFLYKDNKNDQLFRKI</sequence>